<keyword evidence="15" id="KW-1185">Reference proteome</keyword>
<evidence type="ECO:0000256" key="11">
    <source>
        <dbReference type="ARBA" id="ARBA00023298"/>
    </source>
</evidence>
<protein>
    <submittedName>
        <fullName evidence="14">Ankyrin repeat domain-containing protein 50</fullName>
    </submittedName>
</protein>
<dbReference type="PANTHER" id="PTHR24201">
    <property type="entry name" value="ANK_REP_REGION DOMAIN-CONTAINING PROTEIN"/>
    <property type="match status" value="1"/>
</dbReference>
<dbReference type="Pfam" id="PF12796">
    <property type="entry name" value="Ank_2"/>
    <property type="match status" value="1"/>
</dbReference>
<evidence type="ECO:0000256" key="6">
    <source>
        <dbReference type="ARBA" id="ARBA00022656"/>
    </source>
</evidence>
<feature type="region of interest" description="Disordered" evidence="13">
    <location>
        <begin position="1"/>
        <end position="28"/>
    </location>
</feature>
<feature type="repeat" description="ANK" evidence="12">
    <location>
        <begin position="102"/>
        <end position="134"/>
    </location>
</feature>
<reference evidence="14" key="1">
    <citation type="submission" date="2020-08" db="EMBL/GenBank/DDBJ databases">
        <title>Multicomponent nature underlies the extraordinary mechanical properties of spider dragline silk.</title>
        <authorList>
            <person name="Kono N."/>
            <person name="Nakamura H."/>
            <person name="Mori M."/>
            <person name="Yoshida Y."/>
            <person name="Ohtoshi R."/>
            <person name="Malay A.D."/>
            <person name="Moran D.A.P."/>
            <person name="Tomita M."/>
            <person name="Numata K."/>
            <person name="Arakawa K."/>
        </authorList>
    </citation>
    <scope>NUCLEOTIDE SEQUENCE</scope>
</reference>
<dbReference type="OrthoDB" id="7464126at2759"/>
<keyword evidence="10 12" id="KW-0040">ANK repeat</keyword>
<dbReference type="PANTHER" id="PTHR24201:SF15">
    <property type="entry name" value="ANKYRIN REPEAT DOMAIN-CONTAINING PROTEIN 66"/>
    <property type="match status" value="1"/>
</dbReference>
<dbReference type="SMART" id="SM00248">
    <property type="entry name" value="ANK"/>
    <property type="match status" value="2"/>
</dbReference>
<dbReference type="GO" id="GO:0006887">
    <property type="term" value="P:exocytosis"/>
    <property type="evidence" value="ECO:0007669"/>
    <property type="project" value="UniProtKB-KW"/>
</dbReference>
<keyword evidence="11" id="KW-0472">Membrane</keyword>
<dbReference type="GO" id="GO:0044231">
    <property type="term" value="C:host cell presynaptic membrane"/>
    <property type="evidence" value="ECO:0007669"/>
    <property type="project" value="UniProtKB-KW"/>
</dbReference>
<proteinExistence type="predicted"/>
<feature type="repeat" description="ANK" evidence="12">
    <location>
        <begin position="69"/>
        <end position="101"/>
    </location>
</feature>
<evidence type="ECO:0000256" key="10">
    <source>
        <dbReference type="ARBA" id="ARBA00023043"/>
    </source>
</evidence>
<evidence type="ECO:0000256" key="7">
    <source>
        <dbReference type="ARBA" id="ARBA00022699"/>
    </source>
</evidence>
<organism evidence="14 15">
    <name type="scientific">Trichonephila inaurata madagascariensis</name>
    <dbReference type="NCBI Taxonomy" id="2747483"/>
    <lineage>
        <taxon>Eukaryota</taxon>
        <taxon>Metazoa</taxon>
        <taxon>Ecdysozoa</taxon>
        <taxon>Arthropoda</taxon>
        <taxon>Chelicerata</taxon>
        <taxon>Arachnida</taxon>
        <taxon>Araneae</taxon>
        <taxon>Araneomorphae</taxon>
        <taxon>Entelegynae</taxon>
        <taxon>Araneoidea</taxon>
        <taxon>Nephilidae</taxon>
        <taxon>Trichonephila</taxon>
        <taxon>Trichonephila inaurata</taxon>
    </lineage>
</organism>
<name>A0A8X6WUV3_9ARAC</name>
<keyword evidence="8" id="KW-0677">Repeat</keyword>
<accession>A0A8X6WUV3</accession>
<dbReference type="GO" id="GO:0005576">
    <property type="term" value="C:extracellular region"/>
    <property type="evidence" value="ECO:0007669"/>
    <property type="project" value="UniProtKB-SubCell"/>
</dbReference>
<dbReference type="SUPFAM" id="SSF48403">
    <property type="entry name" value="Ankyrin repeat"/>
    <property type="match status" value="1"/>
</dbReference>
<dbReference type="InterPro" id="IPR036770">
    <property type="entry name" value="Ankyrin_rpt-contain_sf"/>
</dbReference>
<dbReference type="EMBL" id="BMAV01002615">
    <property type="protein sequence ID" value="GFY41660.1"/>
    <property type="molecule type" value="Genomic_DNA"/>
</dbReference>
<comment type="subcellular location">
    <subcellularLocation>
        <location evidence="2">Secreted</location>
    </subcellularLocation>
    <subcellularLocation>
        <location evidence="1">Target cell membrane</location>
    </subcellularLocation>
</comment>
<sequence>MDDSETEDQRESDFSENGRASENEDGDETVLVEDPILRRIAECIANFAPLDQIRMLLHEGVDINEPLIHGRRVIHYAVYHRHIDAMTLLLVRGANPSLMDDKGYSSMHIAAEIGFCNVIRVLLDYNCRVDFSKVSDVCI</sequence>
<keyword evidence="9" id="KW-0638">Presynaptic neurotoxin</keyword>
<dbReference type="Gene3D" id="1.25.40.20">
    <property type="entry name" value="Ankyrin repeat-containing domain"/>
    <property type="match status" value="1"/>
</dbReference>
<dbReference type="PROSITE" id="PS50297">
    <property type="entry name" value="ANK_REP_REGION"/>
    <property type="match status" value="1"/>
</dbReference>
<evidence type="ECO:0000256" key="13">
    <source>
        <dbReference type="SAM" id="MobiDB-lite"/>
    </source>
</evidence>
<evidence type="ECO:0000256" key="8">
    <source>
        <dbReference type="ARBA" id="ARBA00022737"/>
    </source>
</evidence>
<keyword evidence="7" id="KW-0528">Neurotoxin</keyword>
<dbReference type="GO" id="GO:0090729">
    <property type="term" value="F:toxin activity"/>
    <property type="evidence" value="ECO:0007669"/>
    <property type="project" value="UniProtKB-KW"/>
</dbReference>
<evidence type="ECO:0000313" key="15">
    <source>
        <dbReference type="Proteomes" id="UP000886998"/>
    </source>
</evidence>
<evidence type="ECO:0000256" key="5">
    <source>
        <dbReference type="ARBA" id="ARBA00022537"/>
    </source>
</evidence>
<evidence type="ECO:0000256" key="4">
    <source>
        <dbReference type="ARBA" id="ARBA00022525"/>
    </source>
</evidence>
<keyword evidence="3" id="KW-0268">Exocytosis</keyword>
<evidence type="ECO:0000256" key="1">
    <source>
        <dbReference type="ARBA" id="ARBA00004175"/>
    </source>
</evidence>
<dbReference type="Proteomes" id="UP000886998">
    <property type="component" value="Unassembled WGS sequence"/>
</dbReference>
<evidence type="ECO:0000256" key="9">
    <source>
        <dbReference type="ARBA" id="ARBA00023028"/>
    </source>
</evidence>
<evidence type="ECO:0000256" key="2">
    <source>
        <dbReference type="ARBA" id="ARBA00004613"/>
    </source>
</evidence>
<dbReference type="AlphaFoldDB" id="A0A8X6WUV3"/>
<evidence type="ECO:0000313" key="14">
    <source>
        <dbReference type="EMBL" id="GFY41660.1"/>
    </source>
</evidence>
<dbReference type="PROSITE" id="PS50088">
    <property type="entry name" value="ANK_REPEAT"/>
    <property type="match status" value="2"/>
</dbReference>
<keyword evidence="4" id="KW-0964">Secreted</keyword>
<keyword evidence="5" id="KW-1052">Target cell membrane</keyword>
<dbReference type="InterPro" id="IPR002110">
    <property type="entry name" value="Ankyrin_rpt"/>
</dbReference>
<evidence type="ECO:0000256" key="12">
    <source>
        <dbReference type="PROSITE-ProRule" id="PRU00023"/>
    </source>
</evidence>
<dbReference type="GO" id="GO:0044218">
    <property type="term" value="C:other organism cell membrane"/>
    <property type="evidence" value="ECO:0007669"/>
    <property type="project" value="UniProtKB-KW"/>
</dbReference>
<dbReference type="InterPro" id="IPR050776">
    <property type="entry name" value="Ank_Repeat/CDKN_Inhibitor"/>
</dbReference>
<keyword evidence="11" id="KW-1053">Target membrane</keyword>
<comment type="caution">
    <text evidence="14">The sequence shown here is derived from an EMBL/GenBank/DDBJ whole genome shotgun (WGS) entry which is preliminary data.</text>
</comment>
<keyword evidence="6" id="KW-0800">Toxin</keyword>
<gene>
    <name evidence="14" type="primary">ANKRD50_4</name>
    <name evidence="14" type="ORF">TNIN_201501</name>
</gene>
<evidence type="ECO:0000256" key="3">
    <source>
        <dbReference type="ARBA" id="ARBA00022483"/>
    </source>
</evidence>